<feature type="compositionally biased region" description="Low complexity" evidence="1">
    <location>
        <begin position="209"/>
        <end position="219"/>
    </location>
</feature>
<dbReference type="Proteomes" id="UP000480548">
    <property type="component" value="Unassembled WGS sequence"/>
</dbReference>
<accession>A0A7C8JX40</accession>
<protein>
    <recommendedName>
        <fullName evidence="4">Maintenance of telomere capping protein 1</fullName>
    </recommendedName>
</protein>
<feature type="region of interest" description="Disordered" evidence="1">
    <location>
        <begin position="56"/>
        <end position="228"/>
    </location>
</feature>
<feature type="compositionally biased region" description="Acidic residues" evidence="1">
    <location>
        <begin position="171"/>
        <end position="198"/>
    </location>
</feature>
<evidence type="ECO:0000313" key="2">
    <source>
        <dbReference type="EMBL" id="KAF3145707.1"/>
    </source>
</evidence>
<gene>
    <name evidence="2" type="ORF">TWF703_006849</name>
</gene>
<evidence type="ECO:0000313" key="3">
    <source>
        <dbReference type="Proteomes" id="UP000480548"/>
    </source>
</evidence>
<evidence type="ECO:0008006" key="4">
    <source>
        <dbReference type="Google" id="ProtNLM"/>
    </source>
</evidence>
<dbReference type="PANTHER" id="PTHR28265:SF1">
    <property type="entry name" value="MAINTENANCE OF TELOMERE CAPPING PROTEIN 1"/>
    <property type="match status" value="1"/>
</dbReference>
<reference evidence="2 3" key="1">
    <citation type="submission" date="2019-06" db="EMBL/GenBank/DDBJ databases">
        <authorList>
            <person name="Palmer J.M."/>
        </authorList>
    </citation>
    <scope>NUCLEOTIDE SEQUENCE [LARGE SCALE GENOMIC DNA]</scope>
    <source>
        <strain evidence="2 3">TWF703</strain>
    </source>
</reference>
<feature type="compositionally biased region" description="Low complexity" evidence="1">
    <location>
        <begin position="135"/>
        <end position="145"/>
    </location>
</feature>
<dbReference type="AlphaFoldDB" id="A0A7C8JX40"/>
<comment type="caution">
    <text evidence="2">The sequence shown here is derived from an EMBL/GenBank/DDBJ whole genome shotgun (WGS) entry which is preliminary data.</text>
</comment>
<dbReference type="EMBL" id="WIQZ01000004">
    <property type="protein sequence ID" value="KAF3145707.1"/>
    <property type="molecule type" value="Genomic_DNA"/>
</dbReference>
<feature type="compositionally biased region" description="Low complexity" evidence="1">
    <location>
        <begin position="156"/>
        <end position="166"/>
    </location>
</feature>
<evidence type="ECO:0000256" key="1">
    <source>
        <dbReference type="SAM" id="MobiDB-lite"/>
    </source>
</evidence>
<organism evidence="2 3">
    <name type="scientific">Orbilia oligospora</name>
    <name type="common">Nematode-trapping fungus</name>
    <name type="synonym">Arthrobotrys oligospora</name>
    <dbReference type="NCBI Taxonomy" id="2813651"/>
    <lineage>
        <taxon>Eukaryota</taxon>
        <taxon>Fungi</taxon>
        <taxon>Dikarya</taxon>
        <taxon>Ascomycota</taxon>
        <taxon>Pezizomycotina</taxon>
        <taxon>Orbiliomycetes</taxon>
        <taxon>Orbiliales</taxon>
        <taxon>Orbiliaceae</taxon>
        <taxon>Orbilia</taxon>
    </lineage>
</organism>
<dbReference type="Pfam" id="PF10310">
    <property type="entry name" value="DUF5427"/>
    <property type="match status" value="1"/>
</dbReference>
<name>A0A7C8JX40_ORBOL</name>
<feature type="compositionally biased region" description="Polar residues" evidence="1">
    <location>
        <begin position="82"/>
        <end position="93"/>
    </location>
</feature>
<dbReference type="InterPro" id="IPR018814">
    <property type="entry name" value="DUF5427"/>
</dbReference>
<dbReference type="PANTHER" id="PTHR28265">
    <property type="entry name" value="MAINTENANCE OF TELOMERE CAPPING PROTEIN 1"/>
    <property type="match status" value="1"/>
</dbReference>
<sequence>MPASAPNRRTFHPFEIVPHQRHCHRSAPQTIITNFTLLATNLYSNDKLSTFIMPPKKVAAKPPPSISKNTDIDSLFDGIDDISTSSKPTGQSDSKPRASLSADADADEKALLAEIEGLTAEHRAPSRPVTPSLRATAGVNAAARASSESLRKKAATARAPVATAKPAKVESEDDEEGDDDDDDDDEDDEDDEEEEEYDEKAGAVKSKPQRPTQPQEQQQQGGGWWGGLWSTASAAATVAQSTAQNVYKEIQSSEEAQRWTKQVKGSVEGFRELGGELQKRAIPTFTTLLHHIAPPISAHERLHIHTTHDLQNYPSLDPIIHHVFSRVMQQVEGGDLLVIQRGSEATNKHNSSLSAGWGGGPWWRDERKRELGTIKGLEAGVKLAKATAEGFANEYALRSPSLEKKQIDPDNPVRKSDIFLAVQPVTYPCPFTTITARSEDGDVIEEVLSFAIYLSDPKHSLEFTTMSQTCPAKWGEWMDAEFEELPEDVQMGLANGAVDPREWIAEWMEETIALAVGITAQRYVSKRMGVGEGLGKGKAVDLEGRQEVNLGGEAGVL</sequence>
<proteinExistence type="predicted"/>